<dbReference type="Pfam" id="PF03801">
    <property type="entry name" value="Ndc80_HEC"/>
    <property type="match status" value="1"/>
</dbReference>
<evidence type="ECO:0000256" key="2">
    <source>
        <dbReference type="ARBA" id="ARBA00022454"/>
    </source>
</evidence>
<evidence type="ECO:0000256" key="5">
    <source>
        <dbReference type="ARBA" id="ARBA00023054"/>
    </source>
</evidence>
<keyword evidence="3 8" id="KW-0132">Cell division</keyword>
<dbReference type="Proteomes" id="UP000245207">
    <property type="component" value="Unassembled WGS sequence"/>
</dbReference>
<evidence type="ECO:0000256" key="4">
    <source>
        <dbReference type="ARBA" id="ARBA00022776"/>
    </source>
</evidence>
<proteinExistence type="inferred from homology"/>
<feature type="coiled-coil region" evidence="9">
    <location>
        <begin position="328"/>
        <end position="414"/>
    </location>
</feature>
<sequence length="534" mass="61013">MEINYDKNFNQGRAPVKNQNIKTKVGRRFVRKAKEIARKTGVDGLGDATNGISDVNKEFHEVEWDNDEVFKFGANHEGVEDNANSLEKSDVTEIQETKCGVVDEELVESIWGGNSFGFAQLPANGNSRGILLIWDKRVLTFKEELVTRAHSHRHNNKDQLITERSYQTTINNYLSFNKFPISLKLKPLPSNKDISESLKFVLLRLEYPLSNKLEEDLFLVLRFFNCPVKFNKSALKAPGTPHSFPSVLAVMHWLVQTALYNEHVVNSTNVISNDSMFNYSLTSYLHYIAGDDDAVDREDAAFTEKFEVELNTVKEKINVKAESKGGDLKKFNDLIEQLKDHEARAEKQMEEKEKALGVKVEERSRICAENEELKKKVEEQGFNMRDAERMKRELQAVERDIGEAEVERNKWEEKCWDLNVVIGTKWKELEALQIECNQAIRRLKLGTGFQYELNAKGLTPVEVLGDYKSAFKPILNSSIEEVKRTKLDNLESKVHLQQVSSDISAKIEAKENRIAILQSQIDQVSLTIIKEIGS</sequence>
<keyword evidence="4 8" id="KW-0498">Mitosis</keyword>
<dbReference type="PANTHER" id="PTHR46681:SF1">
    <property type="entry name" value="KINETOCHORE PROTEIN NDC80 HOMOLOG"/>
    <property type="match status" value="1"/>
</dbReference>
<dbReference type="GO" id="GO:0031262">
    <property type="term" value="C:Ndc80 complex"/>
    <property type="evidence" value="ECO:0007669"/>
    <property type="project" value="UniProtKB-UniRule"/>
</dbReference>
<comment type="subcellular location">
    <subcellularLocation>
        <location evidence="8">Chromosome</location>
        <location evidence="8">Centromere</location>
        <location evidence="8">Kinetochore</location>
    </subcellularLocation>
    <subcellularLocation>
        <location evidence="8">Nucleus</location>
    </subcellularLocation>
</comment>
<keyword evidence="7 8" id="KW-0137">Centromere</keyword>
<evidence type="ECO:0000313" key="11">
    <source>
        <dbReference type="EMBL" id="PWA56269.1"/>
    </source>
</evidence>
<keyword evidence="2 8" id="KW-0158">Chromosome</keyword>
<comment type="similarity">
    <text evidence="1 8">Belongs to the NDC80/HEC1 family.</text>
</comment>
<dbReference type="EMBL" id="PKPP01006516">
    <property type="protein sequence ID" value="PWA56269.1"/>
    <property type="molecule type" value="Genomic_DNA"/>
</dbReference>
<dbReference type="InterPro" id="IPR055307">
    <property type="entry name" value="NDC80_plants"/>
</dbReference>
<dbReference type="OrthoDB" id="7459479at2759"/>
<evidence type="ECO:0000256" key="8">
    <source>
        <dbReference type="RuleBase" id="RU368072"/>
    </source>
</evidence>
<feature type="domain" description="Kinetochore protein Ndc80 CH" evidence="10">
    <location>
        <begin position="162"/>
        <end position="262"/>
    </location>
</feature>
<evidence type="ECO:0000256" key="7">
    <source>
        <dbReference type="ARBA" id="ARBA00023328"/>
    </source>
</evidence>
<keyword evidence="8" id="KW-0995">Kinetochore</keyword>
<dbReference type="InterPro" id="IPR038273">
    <property type="entry name" value="Ndc80_sf"/>
</dbReference>
<dbReference type="Gene3D" id="1.10.418.30">
    <property type="entry name" value="Ncd80 complex, Ncd80 subunit"/>
    <property type="match status" value="1"/>
</dbReference>
<gene>
    <name evidence="11" type="ORF">CTI12_AA421870</name>
</gene>
<keyword evidence="12" id="KW-1185">Reference proteome</keyword>
<comment type="caution">
    <text evidence="11">The sequence shown here is derived from an EMBL/GenBank/DDBJ whole genome shotgun (WGS) entry which is preliminary data.</text>
</comment>
<comment type="function">
    <text evidence="8">Acts as a component of the essential kinetochore-associated NDC80 complex, which is required for chromosome segregation and spindle checkpoint activity.</text>
</comment>
<dbReference type="AlphaFoldDB" id="A0A2U1M4U2"/>
<dbReference type="GO" id="GO:0051301">
    <property type="term" value="P:cell division"/>
    <property type="evidence" value="ECO:0007669"/>
    <property type="project" value="UniProtKB-UniRule"/>
</dbReference>
<keyword evidence="8" id="KW-0539">Nucleus</keyword>
<dbReference type="PANTHER" id="PTHR46681">
    <property type="entry name" value="KINETOCHORE PROTEIN NDC80 HOMOLOG"/>
    <property type="match status" value="1"/>
</dbReference>
<organism evidence="11 12">
    <name type="scientific">Artemisia annua</name>
    <name type="common">Sweet wormwood</name>
    <dbReference type="NCBI Taxonomy" id="35608"/>
    <lineage>
        <taxon>Eukaryota</taxon>
        <taxon>Viridiplantae</taxon>
        <taxon>Streptophyta</taxon>
        <taxon>Embryophyta</taxon>
        <taxon>Tracheophyta</taxon>
        <taxon>Spermatophyta</taxon>
        <taxon>Magnoliopsida</taxon>
        <taxon>eudicotyledons</taxon>
        <taxon>Gunneridae</taxon>
        <taxon>Pentapetalae</taxon>
        <taxon>asterids</taxon>
        <taxon>campanulids</taxon>
        <taxon>Asterales</taxon>
        <taxon>Asteraceae</taxon>
        <taxon>Asteroideae</taxon>
        <taxon>Anthemideae</taxon>
        <taxon>Artemisiinae</taxon>
        <taxon>Artemisia</taxon>
    </lineage>
</organism>
<evidence type="ECO:0000313" key="12">
    <source>
        <dbReference type="Proteomes" id="UP000245207"/>
    </source>
</evidence>
<accession>A0A2U1M4U2</accession>
<dbReference type="InterPro" id="IPR055260">
    <property type="entry name" value="Ndc80_CH"/>
</dbReference>
<dbReference type="STRING" id="35608.A0A2U1M4U2"/>
<evidence type="ECO:0000259" key="10">
    <source>
        <dbReference type="Pfam" id="PF03801"/>
    </source>
</evidence>
<dbReference type="GO" id="GO:0005634">
    <property type="term" value="C:nucleus"/>
    <property type="evidence" value="ECO:0007669"/>
    <property type="project" value="UniProtKB-SubCell"/>
</dbReference>
<reference evidence="11 12" key="1">
    <citation type="journal article" date="2018" name="Mol. Plant">
        <title>The genome of Artemisia annua provides insight into the evolution of Asteraceae family and artemisinin biosynthesis.</title>
        <authorList>
            <person name="Shen Q."/>
            <person name="Zhang L."/>
            <person name="Liao Z."/>
            <person name="Wang S."/>
            <person name="Yan T."/>
            <person name="Shi P."/>
            <person name="Liu M."/>
            <person name="Fu X."/>
            <person name="Pan Q."/>
            <person name="Wang Y."/>
            <person name="Lv Z."/>
            <person name="Lu X."/>
            <person name="Zhang F."/>
            <person name="Jiang W."/>
            <person name="Ma Y."/>
            <person name="Chen M."/>
            <person name="Hao X."/>
            <person name="Li L."/>
            <person name="Tang Y."/>
            <person name="Lv G."/>
            <person name="Zhou Y."/>
            <person name="Sun X."/>
            <person name="Brodelius P.E."/>
            <person name="Rose J.K.C."/>
            <person name="Tang K."/>
        </authorList>
    </citation>
    <scope>NUCLEOTIDE SEQUENCE [LARGE SCALE GENOMIC DNA]</scope>
    <source>
        <strain evidence="12">cv. Huhao1</strain>
        <tissue evidence="11">Leaf</tissue>
    </source>
</reference>
<evidence type="ECO:0000256" key="9">
    <source>
        <dbReference type="SAM" id="Coils"/>
    </source>
</evidence>
<dbReference type="GO" id="GO:0051315">
    <property type="term" value="P:attachment of mitotic spindle microtubules to kinetochore"/>
    <property type="evidence" value="ECO:0007669"/>
    <property type="project" value="UniProtKB-UniRule"/>
</dbReference>
<name>A0A2U1M4U2_ARTAN</name>
<evidence type="ECO:0000256" key="1">
    <source>
        <dbReference type="ARBA" id="ARBA00007050"/>
    </source>
</evidence>
<comment type="subunit">
    <text evidence="8">Component of the NDC80 complex.</text>
</comment>
<evidence type="ECO:0000256" key="6">
    <source>
        <dbReference type="ARBA" id="ARBA00023306"/>
    </source>
</evidence>
<evidence type="ECO:0000256" key="3">
    <source>
        <dbReference type="ARBA" id="ARBA00022618"/>
    </source>
</evidence>
<keyword evidence="6 8" id="KW-0131">Cell cycle</keyword>
<protein>
    <recommendedName>
        <fullName evidence="8">Kinetochore protein NDC80</fullName>
    </recommendedName>
</protein>
<keyword evidence="5 9" id="KW-0175">Coiled coil</keyword>